<dbReference type="Proteomes" id="UP000245590">
    <property type="component" value="Unassembled WGS sequence"/>
</dbReference>
<dbReference type="AlphaFoldDB" id="A0A2U2RHS9"/>
<feature type="domain" description="HTH cro/C1-type" evidence="1">
    <location>
        <begin position="12"/>
        <end position="84"/>
    </location>
</feature>
<sequence length="277" mass="31560">MDDPSRKELGGFLRRRRNEVERSDYDLAPVGRGRTTGLRREEIAFLSGVSVTWYTWLEQGRDINPSRQVIDAVAVNLHLTEAEHDYVLGLAGFTPRPRPDLAEPEPVPSHVQHLLDTLDPAPAFALTAHWDIAAWNRSYEGLFPGVLDADPAERNLLQFIFTDERVRDMLPEWEHTSRQFLAEYRAEAGGRISGPQHVRLVTHLRAVSPDFARAWDAHEVERFASRVRTFEHPRGGHLVFEQVNLVPQDVQDLHIVAYLPTQDCASPDGVRRLREEG</sequence>
<dbReference type="OrthoDB" id="3518652at2"/>
<dbReference type="EMBL" id="QFKX01000005">
    <property type="protein sequence ID" value="PWH05432.1"/>
    <property type="molecule type" value="Genomic_DNA"/>
</dbReference>
<dbReference type="RefSeq" id="WP_109276396.1">
    <property type="nucleotide sequence ID" value="NZ_QFKX01000005.1"/>
</dbReference>
<dbReference type="Gene3D" id="3.30.450.180">
    <property type="match status" value="1"/>
</dbReference>
<keyword evidence="3" id="KW-1185">Reference proteome</keyword>
<dbReference type="SMART" id="SM00530">
    <property type="entry name" value="HTH_XRE"/>
    <property type="match status" value="1"/>
</dbReference>
<dbReference type="InterPro" id="IPR010982">
    <property type="entry name" value="Lambda_DNA-bd_dom_sf"/>
</dbReference>
<proteinExistence type="predicted"/>
<dbReference type="Pfam" id="PF17765">
    <property type="entry name" value="MLTR_LBD"/>
    <property type="match status" value="1"/>
</dbReference>
<protein>
    <submittedName>
        <fullName evidence="2">Transcriptional regulator</fullName>
    </submittedName>
</protein>
<dbReference type="PANTHER" id="PTHR35010">
    <property type="entry name" value="BLL4672 PROTEIN-RELATED"/>
    <property type="match status" value="1"/>
</dbReference>
<dbReference type="GO" id="GO:0003677">
    <property type="term" value="F:DNA binding"/>
    <property type="evidence" value="ECO:0007669"/>
    <property type="project" value="InterPro"/>
</dbReference>
<evidence type="ECO:0000259" key="1">
    <source>
        <dbReference type="SMART" id="SM00530"/>
    </source>
</evidence>
<dbReference type="CDD" id="cd00093">
    <property type="entry name" value="HTH_XRE"/>
    <property type="match status" value="1"/>
</dbReference>
<dbReference type="Pfam" id="PF13560">
    <property type="entry name" value="HTH_31"/>
    <property type="match status" value="1"/>
</dbReference>
<dbReference type="InterPro" id="IPR001387">
    <property type="entry name" value="Cro/C1-type_HTH"/>
</dbReference>
<organism evidence="2 3">
    <name type="scientific">Brachybacterium endophyticum</name>
    <dbReference type="NCBI Taxonomy" id="2182385"/>
    <lineage>
        <taxon>Bacteria</taxon>
        <taxon>Bacillati</taxon>
        <taxon>Actinomycetota</taxon>
        <taxon>Actinomycetes</taxon>
        <taxon>Micrococcales</taxon>
        <taxon>Dermabacteraceae</taxon>
        <taxon>Brachybacterium</taxon>
    </lineage>
</organism>
<dbReference type="PANTHER" id="PTHR35010:SF2">
    <property type="entry name" value="BLL4672 PROTEIN"/>
    <property type="match status" value="1"/>
</dbReference>
<reference evidence="2 3" key="1">
    <citation type="submission" date="2018-05" db="EMBL/GenBank/DDBJ databases">
        <title>Brachybacterium sp. M1HQ-2T, whole genome shotgun sequence.</title>
        <authorList>
            <person name="Tuo L."/>
        </authorList>
    </citation>
    <scope>NUCLEOTIDE SEQUENCE [LARGE SCALE GENOMIC DNA]</scope>
    <source>
        <strain evidence="2 3">M1HQ-2</strain>
    </source>
</reference>
<evidence type="ECO:0000313" key="3">
    <source>
        <dbReference type="Proteomes" id="UP000245590"/>
    </source>
</evidence>
<gene>
    <name evidence="2" type="ORF">DEO23_12680</name>
</gene>
<comment type="caution">
    <text evidence="2">The sequence shown here is derived from an EMBL/GenBank/DDBJ whole genome shotgun (WGS) entry which is preliminary data.</text>
</comment>
<dbReference type="Gene3D" id="1.10.260.40">
    <property type="entry name" value="lambda repressor-like DNA-binding domains"/>
    <property type="match status" value="1"/>
</dbReference>
<evidence type="ECO:0000313" key="2">
    <source>
        <dbReference type="EMBL" id="PWH05432.1"/>
    </source>
</evidence>
<name>A0A2U2RHS9_9MICO</name>
<accession>A0A2U2RHS9</accession>
<dbReference type="InterPro" id="IPR041413">
    <property type="entry name" value="MLTR_LBD"/>
</dbReference>